<evidence type="ECO:0000256" key="12">
    <source>
        <dbReference type="HAMAP-Rule" id="MF_03176"/>
    </source>
</evidence>
<dbReference type="GO" id="GO:0005739">
    <property type="term" value="C:mitochondrion"/>
    <property type="evidence" value="ECO:0007669"/>
    <property type="project" value="UniProtKB-SubCell"/>
</dbReference>
<dbReference type="GO" id="GO:0003677">
    <property type="term" value="F:DNA binding"/>
    <property type="evidence" value="ECO:0007669"/>
    <property type="project" value="UniProtKB-KW"/>
</dbReference>
<keyword evidence="7 12" id="KW-0496">Mitochondrion</keyword>
<keyword evidence="15" id="KW-1185">Reference proteome</keyword>
<keyword evidence="3 12" id="KW-0378">Hydrolase</keyword>
<evidence type="ECO:0000256" key="7">
    <source>
        <dbReference type="ARBA" id="ARBA00023128"/>
    </source>
</evidence>
<keyword evidence="5 12" id="KW-0067">ATP-binding</keyword>
<evidence type="ECO:0000256" key="4">
    <source>
        <dbReference type="ARBA" id="ARBA00022806"/>
    </source>
</evidence>
<dbReference type="InterPro" id="IPR003593">
    <property type="entry name" value="AAA+_ATPase"/>
</dbReference>
<dbReference type="GO" id="GO:0006310">
    <property type="term" value="P:DNA recombination"/>
    <property type="evidence" value="ECO:0007669"/>
    <property type="project" value="UniProtKB-UniRule"/>
</dbReference>
<keyword evidence="2 12" id="KW-0227">DNA damage</keyword>
<dbReference type="Proteomes" id="UP000059188">
    <property type="component" value="Unassembled WGS sequence"/>
</dbReference>
<evidence type="ECO:0000313" key="14">
    <source>
        <dbReference type="EMBL" id="CEL62918.1"/>
    </source>
</evidence>
<dbReference type="GO" id="GO:0043139">
    <property type="term" value="F:5'-3' DNA helicase activity"/>
    <property type="evidence" value="ECO:0007669"/>
    <property type="project" value="UniProtKB-UniRule"/>
</dbReference>
<reference evidence="14 15" key="1">
    <citation type="submission" date="2014-11" db="EMBL/GenBank/DDBJ databases">
        <authorList>
            <person name="Wibberg Daniel"/>
        </authorList>
    </citation>
    <scope>NUCLEOTIDE SEQUENCE [LARGE SCALE GENOMIC DNA]</scope>
    <source>
        <strain evidence="14">Rhizoctonia solani AG1-IB 7/3/14</strain>
    </source>
</reference>
<evidence type="ECO:0000256" key="2">
    <source>
        <dbReference type="ARBA" id="ARBA00022763"/>
    </source>
</evidence>
<dbReference type="CDD" id="cd18809">
    <property type="entry name" value="SF1_C_RecD"/>
    <property type="match status" value="1"/>
</dbReference>
<proteinExistence type="inferred from homology"/>
<keyword evidence="4 12" id="KW-0347">Helicase</keyword>
<dbReference type="InterPro" id="IPR048293">
    <property type="entry name" value="PIF1_RRM3_pfh1"/>
</dbReference>
<feature type="binding site" evidence="12">
    <location>
        <begin position="157"/>
        <end position="164"/>
    </location>
    <ligand>
        <name>ATP</name>
        <dbReference type="ChEBI" id="CHEBI:30616"/>
    </ligand>
</feature>
<dbReference type="InterPro" id="IPR049163">
    <property type="entry name" value="Pif1-like_2B_dom"/>
</dbReference>
<dbReference type="Pfam" id="PF05970">
    <property type="entry name" value="PIF1"/>
    <property type="match status" value="1"/>
</dbReference>
<feature type="domain" description="AAA+ ATPase" evidence="13">
    <location>
        <begin position="149"/>
        <end position="319"/>
    </location>
</feature>
<dbReference type="EC" id="5.6.2.3" evidence="12"/>
<comment type="subcellular location">
    <subcellularLocation>
        <location evidence="12">Nucleus</location>
    </subcellularLocation>
    <subcellularLocation>
        <location evidence="12">Mitochondrion</location>
    </subcellularLocation>
</comment>
<dbReference type="SUPFAM" id="SSF52540">
    <property type="entry name" value="P-loop containing nucleoside triphosphate hydrolases"/>
    <property type="match status" value="2"/>
</dbReference>
<keyword evidence="6 12" id="KW-0238">DNA-binding</keyword>
<dbReference type="GO" id="GO:0000723">
    <property type="term" value="P:telomere maintenance"/>
    <property type="evidence" value="ECO:0007669"/>
    <property type="project" value="InterPro"/>
</dbReference>
<sequence length="640" mass="71912">MLVRLSSQFRRYGIRPSNLRPGNAARYANNAGIKFYYGGTNNIGKTFQPRYLTRFVGAVQYRVNSPGVAMEGKAAHFRRPPRAGHSPKEQIAGPTRDVLAVQRYQTGDDMRFETKPPNQVISIHKSRFPNQFHPELSEEQRHILERVLQGESVFFTGSAGTGKSVLLRSIIAALGGPSDKVAVTSSTGISATHIGGQTLHSFAGVGLGHGDLGKLVSRIKGDWTAFQRWSKVKVLIIDEISMVDATWFDQLEEISRRIRKKSLPFGGIQLVICGDFFQLPPVPNRDIADAPASFVFDSWSWDRCIKSKFMLTQVFRQKDPRLVKMLNDARVGIVTDESAKLLRSLSRPVHYEDGIGPTEIYPRRFEADWANRKQLLALPGERRVYSAYDSYGKDDDGEDINPERAARLFSGMLVPKLLPLKVGAQVMCLRNIRENGLVNGSIGRVVDFMTPTQVRTYAESKDRWSIVTSIKQPKSSGQTEVSAIDARVPGEATRSVWSHELYERSEWPLVQFTDGQCVMMGPTNFTIETRQGVMEVRRLQVPLVLAWALTVHKSQGQTMERVKINLQRTFEKGQAYVALSRCTSLETLEVNGFDRERSVQAHPRVQQWVKTLITLNRFLPATPNSTSAHKARARERGLSQ</sequence>
<dbReference type="GO" id="GO:0006281">
    <property type="term" value="P:DNA repair"/>
    <property type="evidence" value="ECO:0007669"/>
    <property type="project" value="UniProtKB-UniRule"/>
</dbReference>
<dbReference type="InterPro" id="IPR027417">
    <property type="entry name" value="P-loop_NTPase"/>
</dbReference>
<evidence type="ECO:0000313" key="15">
    <source>
        <dbReference type="Proteomes" id="UP000059188"/>
    </source>
</evidence>
<evidence type="ECO:0000259" key="13">
    <source>
        <dbReference type="SMART" id="SM00382"/>
    </source>
</evidence>
<evidence type="ECO:0000256" key="10">
    <source>
        <dbReference type="ARBA" id="ARBA00023235"/>
    </source>
</evidence>
<dbReference type="Pfam" id="PF21530">
    <property type="entry name" value="Pif1_2B_dom"/>
    <property type="match status" value="1"/>
</dbReference>
<dbReference type="PANTHER" id="PTHR47642">
    <property type="entry name" value="ATP-DEPENDENT DNA HELICASE"/>
    <property type="match status" value="1"/>
</dbReference>
<organism evidence="14 15">
    <name type="scientific">Thanatephorus cucumeris (strain AG1-IB / isolate 7/3/14)</name>
    <name type="common">Lettuce bottom rot fungus</name>
    <name type="synonym">Rhizoctonia solani</name>
    <dbReference type="NCBI Taxonomy" id="1108050"/>
    <lineage>
        <taxon>Eukaryota</taxon>
        <taxon>Fungi</taxon>
        <taxon>Dikarya</taxon>
        <taxon>Basidiomycota</taxon>
        <taxon>Agaricomycotina</taxon>
        <taxon>Agaricomycetes</taxon>
        <taxon>Cantharellales</taxon>
        <taxon>Ceratobasidiaceae</taxon>
        <taxon>Rhizoctonia</taxon>
        <taxon>Rhizoctonia solani AG-1</taxon>
    </lineage>
</organism>
<dbReference type="AlphaFoldDB" id="A0A0B7G341"/>
<evidence type="ECO:0000256" key="8">
    <source>
        <dbReference type="ARBA" id="ARBA00023172"/>
    </source>
</evidence>
<dbReference type="CDD" id="cd18037">
    <property type="entry name" value="DEXSc_Pif1_like"/>
    <property type="match status" value="1"/>
</dbReference>
<evidence type="ECO:0000256" key="6">
    <source>
        <dbReference type="ARBA" id="ARBA00023125"/>
    </source>
</evidence>
<dbReference type="STRING" id="1108050.A0A0B7G341"/>
<evidence type="ECO:0000256" key="1">
    <source>
        <dbReference type="ARBA" id="ARBA00022741"/>
    </source>
</evidence>
<dbReference type="EMBL" id="LN679173">
    <property type="protein sequence ID" value="CEL62918.1"/>
    <property type="molecule type" value="Genomic_DNA"/>
</dbReference>
<keyword evidence="9 12" id="KW-0234">DNA repair</keyword>
<protein>
    <recommendedName>
        <fullName evidence="12">ATP-dependent DNA helicase PIF1</fullName>
        <ecNumber evidence="12">5.6.2.3</ecNumber>
    </recommendedName>
    <alternativeName>
        <fullName evidence="12">DNA 5'-3' helicase PIF1</fullName>
    </alternativeName>
    <alternativeName>
        <fullName evidence="12">DNA repair and recombination helicase PIF1</fullName>
    </alternativeName>
</protein>
<keyword evidence="1 12" id="KW-0547">Nucleotide-binding</keyword>
<dbReference type="InterPro" id="IPR010285">
    <property type="entry name" value="DNA_helicase_pif1-like_DEAD"/>
</dbReference>
<evidence type="ECO:0000256" key="11">
    <source>
        <dbReference type="ARBA" id="ARBA00023242"/>
    </source>
</evidence>
<gene>
    <name evidence="12" type="primary">PIF1</name>
    <name evidence="14" type="ORF">RSOLAG1IB_10577</name>
</gene>
<name>A0A0B7G341_THACB</name>
<comment type="caution">
    <text evidence="12">Lacks conserved residue(s) required for the propagation of feature annotation.</text>
</comment>
<accession>A0A0B7G341</accession>
<keyword evidence="10 12" id="KW-0413">Isomerase</keyword>
<comment type="subunit">
    <text evidence="12">Monomer.</text>
</comment>
<dbReference type="Gene3D" id="3.40.50.300">
    <property type="entry name" value="P-loop containing nucleotide triphosphate hydrolases"/>
    <property type="match status" value="2"/>
</dbReference>
<comment type="cofactor">
    <cofactor evidence="12">
        <name>Mg(2+)</name>
        <dbReference type="ChEBI" id="CHEBI:18420"/>
    </cofactor>
</comment>
<dbReference type="HAMAP" id="MF_03176">
    <property type="entry name" value="PIF1"/>
    <property type="match status" value="1"/>
</dbReference>
<comment type="function">
    <text evidence="12">DNA-dependent ATPase and 5'-3' DNA helicase required for the maintenance of both mitochondrial and nuclear genome stability.</text>
</comment>
<comment type="similarity">
    <text evidence="12">Belongs to the helicase family. PIF1 subfamily.</text>
</comment>
<evidence type="ECO:0000256" key="5">
    <source>
        <dbReference type="ARBA" id="ARBA00022840"/>
    </source>
</evidence>
<dbReference type="PANTHER" id="PTHR47642:SF5">
    <property type="entry name" value="ATP-DEPENDENT DNA HELICASE"/>
    <property type="match status" value="1"/>
</dbReference>
<evidence type="ECO:0000256" key="9">
    <source>
        <dbReference type="ARBA" id="ARBA00023204"/>
    </source>
</evidence>
<dbReference type="SMART" id="SM00382">
    <property type="entry name" value="AAA"/>
    <property type="match status" value="1"/>
</dbReference>
<keyword evidence="8 12" id="KW-0233">DNA recombination</keyword>
<keyword evidence="11 12" id="KW-0539">Nucleus</keyword>
<comment type="catalytic activity">
    <reaction evidence="12">
        <text>ATP + H2O = ADP + phosphate + H(+)</text>
        <dbReference type="Rhea" id="RHEA:13065"/>
        <dbReference type="ChEBI" id="CHEBI:15377"/>
        <dbReference type="ChEBI" id="CHEBI:15378"/>
        <dbReference type="ChEBI" id="CHEBI:30616"/>
        <dbReference type="ChEBI" id="CHEBI:43474"/>
        <dbReference type="ChEBI" id="CHEBI:456216"/>
        <dbReference type="EC" id="5.6.2.3"/>
    </reaction>
</comment>
<evidence type="ECO:0000256" key="3">
    <source>
        <dbReference type="ARBA" id="ARBA00022801"/>
    </source>
</evidence>
<dbReference type="OrthoDB" id="432234at2759"/>
<dbReference type="GO" id="GO:0005524">
    <property type="term" value="F:ATP binding"/>
    <property type="evidence" value="ECO:0007669"/>
    <property type="project" value="UniProtKB-UniRule"/>
</dbReference>
<dbReference type="GO" id="GO:0005634">
    <property type="term" value="C:nucleus"/>
    <property type="evidence" value="ECO:0007669"/>
    <property type="project" value="UniProtKB-SubCell"/>
</dbReference>
<dbReference type="InterPro" id="IPR051055">
    <property type="entry name" value="PIF1_helicase"/>
</dbReference>
<dbReference type="GO" id="GO:0016887">
    <property type="term" value="F:ATP hydrolysis activity"/>
    <property type="evidence" value="ECO:0007669"/>
    <property type="project" value="RHEA"/>
</dbReference>